<reference evidence="1 2" key="1">
    <citation type="journal article" date="2018" name="Nat. Ecol. Evol.">
        <title>Pezizomycetes genomes reveal the molecular basis of ectomycorrhizal truffle lifestyle.</title>
        <authorList>
            <person name="Murat C."/>
            <person name="Payen T."/>
            <person name="Noel B."/>
            <person name="Kuo A."/>
            <person name="Morin E."/>
            <person name="Chen J."/>
            <person name="Kohler A."/>
            <person name="Krizsan K."/>
            <person name="Balestrini R."/>
            <person name="Da Silva C."/>
            <person name="Montanini B."/>
            <person name="Hainaut M."/>
            <person name="Levati E."/>
            <person name="Barry K.W."/>
            <person name="Belfiori B."/>
            <person name="Cichocki N."/>
            <person name="Clum A."/>
            <person name="Dockter R.B."/>
            <person name="Fauchery L."/>
            <person name="Guy J."/>
            <person name="Iotti M."/>
            <person name="Le Tacon F."/>
            <person name="Lindquist E.A."/>
            <person name="Lipzen A."/>
            <person name="Malagnac F."/>
            <person name="Mello A."/>
            <person name="Molinier V."/>
            <person name="Miyauchi S."/>
            <person name="Poulain J."/>
            <person name="Riccioni C."/>
            <person name="Rubini A."/>
            <person name="Sitrit Y."/>
            <person name="Splivallo R."/>
            <person name="Traeger S."/>
            <person name="Wang M."/>
            <person name="Zifcakova L."/>
            <person name="Wipf D."/>
            <person name="Zambonelli A."/>
            <person name="Paolocci F."/>
            <person name="Nowrousian M."/>
            <person name="Ottonello S."/>
            <person name="Baldrian P."/>
            <person name="Spatafora J.W."/>
            <person name="Henrissat B."/>
            <person name="Nagy L.G."/>
            <person name="Aury J.M."/>
            <person name="Wincker P."/>
            <person name="Grigoriev I.V."/>
            <person name="Bonfante P."/>
            <person name="Martin F.M."/>
        </authorList>
    </citation>
    <scope>NUCLEOTIDE SEQUENCE [LARGE SCALE GENOMIC DNA]</scope>
    <source>
        <strain evidence="1 2">RN42</strain>
    </source>
</reference>
<protein>
    <submittedName>
        <fullName evidence="1">Uncharacterized protein</fullName>
    </submittedName>
</protein>
<accession>A0A3N4HS57</accession>
<gene>
    <name evidence="1" type="ORF">BJ508DRAFT_331092</name>
</gene>
<organism evidence="1 2">
    <name type="scientific">Ascobolus immersus RN42</name>
    <dbReference type="NCBI Taxonomy" id="1160509"/>
    <lineage>
        <taxon>Eukaryota</taxon>
        <taxon>Fungi</taxon>
        <taxon>Dikarya</taxon>
        <taxon>Ascomycota</taxon>
        <taxon>Pezizomycotina</taxon>
        <taxon>Pezizomycetes</taxon>
        <taxon>Pezizales</taxon>
        <taxon>Ascobolaceae</taxon>
        <taxon>Ascobolus</taxon>
    </lineage>
</organism>
<sequence length="110" mass="12381">MSNSENHYSDANELTPHLGRVLSTHSQIQVPLIPTGIPHDTNPKFVSKVIFEPASQMMAFTLLNEDFGRKLRLELNITDDSITVALMVNPERMNPSANEGISGDYHYARW</sequence>
<dbReference type="Proteomes" id="UP000275078">
    <property type="component" value="Unassembled WGS sequence"/>
</dbReference>
<dbReference type="EMBL" id="ML119743">
    <property type="protein sequence ID" value="RPA76539.1"/>
    <property type="molecule type" value="Genomic_DNA"/>
</dbReference>
<proteinExistence type="predicted"/>
<evidence type="ECO:0000313" key="1">
    <source>
        <dbReference type="EMBL" id="RPA76539.1"/>
    </source>
</evidence>
<name>A0A3N4HS57_ASCIM</name>
<dbReference type="AlphaFoldDB" id="A0A3N4HS57"/>
<evidence type="ECO:0000313" key="2">
    <source>
        <dbReference type="Proteomes" id="UP000275078"/>
    </source>
</evidence>
<keyword evidence="2" id="KW-1185">Reference proteome</keyword>